<dbReference type="Proteomes" id="UP001359886">
    <property type="component" value="Unassembled WGS sequence"/>
</dbReference>
<feature type="transmembrane region" description="Helical" evidence="5">
    <location>
        <begin position="166"/>
        <end position="186"/>
    </location>
</feature>
<accession>A0AAW9RAI5</accession>
<dbReference type="GO" id="GO:0005385">
    <property type="term" value="F:zinc ion transmembrane transporter activity"/>
    <property type="evidence" value="ECO:0007669"/>
    <property type="project" value="TreeGrafter"/>
</dbReference>
<dbReference type="GO" id="GO:0016020">
    <property type="term" value="C:membrane"/>
    <property type="evidence" value="ECO:0007669"/>
    <property type="project" value="UniProtKB-SubCell"/>
</dbReference>
<keyword evidence="3 5" id="KW-1133">Transmembrane helix</keyword>
<comment type="caution">
    <text evidence="6">The sequence shown here is derived from an EMBL/GenBank/DDBJ whole genome shotgun (WGS) entry which is preliminary data.</text>
</comment>
<evidence type="ECO:0000256" key="4">
    <source>
        <dbReference type="ARBA" id="ARBA00023136"/>
    </source>
</evidence>
<feature type="transmembrane region" description="Helical" evidence="5">
    <location>
        <begin position="69"/>
        <end position="87"/>
    </location>
</feature>
<dbReference type="InterPro" id="IPR003689">
    <property type="entry name" value="ZIP"/>
</dbReference>
<evidence type="ECO:0000313" key="7">
    <source>
        <dbReference type="Proteomes" id="UP001359886"/>
    </source>
</evidence>
<name>A0AAW9RAI5_9GAMM</name>
<evidence type="ECO:0000256" key="5">
    <source>
        <dbReference type="SAM" id="Phobius"/>
    </source>
</evidence>
<dbReference type="EMBL" id="JAZHOG010000001">
    <property type="protein sequence ID" value="MEJ8566094.1"/>
    <property type="molecule type" value="Genomic_DNA"/>
</dbReference>
<keyword evidence="2 5" id="KW-0812">Transmembrane</keyword>
<comment type="subcellular location">
    <subcellularLocation>
        <location evidence="1">Membrane</location>
        <topology evidence="1">Multi-pass membrane protein</topology>
    </subcellularLocation>
</comment>
<dbReference type="GO" id="GO:0006882">
    <property type="term" value="P:intracellular zinc ion homeostasis"/>
    <property type="evidence" value="ECO:0007669"/>
    <property type="project" value="TreeGrafter"/>
</dbReference>
<evidence type="ECO:0000256" key="1">
    <source>
        <dbReference type="ARBA" id="ARBA00004141"/>
    </source>
</evidence>
<evidence type="ECO:0000313" key="6">
    <source>
        <dbReference type="EMBL" id="MEJ8566094.1"/>
    </source>
</evidence>
<feature type="transmembrane region" description="Helical" evidence="5">
    <location>
        <begin position="36"/>
        <end position="57"/>
    </location>
</feature>
<proteinExistence type="predicted"/>
<gene>
    <name evidence="6" type="ORF">V3330_00545</name>
</gene>
<protein>
    <submittedName>
        <fullName evidence="6">ZIP family metal transporter</fullName>
    </submittedName>
</protein>
<feature type="transmembrane region" description="Helical" evidence="5">
    <location>
        <begin position="224"/>
        <end position="245"/>
    </location>
</feature>
<dbReference type="Pfam" id="PF02535">
    <property type="entry name" value="Zip"/>
    <property type="match status" value="1"/>
</dbReference>
<keyword evidence="4 5" id="KW-0472">Membrane</keyword>
<evidence type="ECO:0000256" key="2">
    <source>
        <dbReference type="ARBA" id="ARBA00022692"/>
    </source>
</evidence>
<dbReference type="PANTHER" id="PTHR16950:SF16">
    <property type="entry name" value="ZINC TRANSPORTER ZIP13"/>
    <property type="match status" value="1"/>
</dbReference>
<dbReference type="PANTHER" id="PTHR16950">
    <property type="entry name" value="ZINC TRANSPORTER SLC39A7 HISTIDINE-RICH MEMBRANE PROTEIN KE4"/>
    <property type="match status" value="1"/>
</dbReference>
<reference evidence="6 7" key="1">
    <citation type="submission" date="2024-02" db="EMBL/GenBank/DDBJ databases">
        <title>A novel Wenzhouxiangellaceae bacterium, isolated from coastal sediments.</title>
        <authorList>
            <person name="Du Z.-J."/>
            <person name="Ye Y.-Q."/>
            <person name="Zhang X.-Y."/>
        </authorList>
    </citation>
    <scope>NUCLEOTIDE SEQUENCE [LARGE SCALE GENOMIC DNA]</scope>
    <source>
        <strain evidence="6 7">CH-27</strain>
    </source>
</reference>
<evidence type="ECO:0000256" key="3">
    <source>
        <dbReference type="ARBA" id="ARBA00022989"/>
    </source>
</evidence>
<feature type="transmembrane region" description="Helical" evidence="5">
    <location>
        <begin position="6"/>
        <end position="29"/>
    </location>
</feature>
<dbReference type="AlphaFoldDB" id="A0AAW9RAI5"/>
<sequence>MNPTLTWILVGGIAMSAIAMIGGISVLLPRETLQRLLLPSVSVAAGTLFGGALFHMIPEGGRHVELLQTGIWIATGFSLFLALELFLQWHHSHRPDPDGRRPFTFLVLIGDGLHNFLGGLAIGSTFLLDPRAGIMAWIAAAAHEIPQEFGDFGCLVHGGWSRRRALLFNFISALTFPIGALLAYFASRQFEVSGLVLLGAGNFIYIAASDLIPEIKTQTGLLHAMIHLSCFVGGLGAMLAVALLLGT</sequence>
<feature type="transmembrane region" description="Helical" evidence="5">
    <location>
        <begin position="192"/>
        <end position="212"/>
    </location>
</feature>
<dbReference type="RefSeq" id="WP_354693418.1">
    <property type="nucleotide sequence ID" value="NZ_JAZHOG010000001.1"/>
</dbReference>
<organism evidence="6 7">
    <name type="scientific">Elongatibacter sediminis</name>
    <dbReference type="NCBI Taxonomy" id="3119006"/>
    <lineage>
        <taxon>Bacteria</taxon>
        <taxon>Pseudomonadati</taxon>
        <taxon>Pseudomonadota</taxon>
        <taxon>Gammaproteobacteria</taxon>
        <taxon>Chromatiales</taxon>
        <taxon>Wenzhouxiangellaceae</taxon>
        <taxon>Elongatibacter</taxon>
    </lineage>
</organism>
<keyword evidence="7" id="KW-1185">Reference proteome</keyword>